<dbReference type="GeneID" id="302999560"/>
<dbReference type="Gene3D" id="1.10.287.310">
    <property type="match status" value="1"/>
</dbReference>
<dbReference type="CDD" id="cd00427">
    <property type="entry name" value="Ribosomal_L29_HIP"/>
    <property type="match status" value="1"/>
</dbReference>
<dbReference type="eggNOG" id="COG0255">
    <property type="taxonomic scope" value="Bacteria"/>
</dbReference>
<dbReference type="RefSeq" id="WP_013702560.1">
    <property type="nucleotide sequence ID" value="NC_015385.1"/>
</dbReference>
<evidence type="ECO:0000313" key="6">
    <source>
        <dbReference type="EMBL" id="AEB15309.1"/>
    </source>
</evidence>
<dbReference type="HAMAP" id="MF_00374">
    <property type="entry name" value="Ribosomal_uL29"/>
    <property type="match status" value="1"/>
</dbReference>
<dbReference type="InterPro" id="IPR036049">
    <property type="entry name" value="Ribosomal_uL29_sf"/>
</dbReference>
<dbReference type="HOGENOM" id="CLU_158491_5_0_12"/>
<dbReference type="AlphaFoldDB" id="F2NTX7"/>
<dbReference type="GO" id="GO:1990904">
    <property type="term" value="C:ribonucleoprotein complex"/>
    <property type="evidence" value="ECO:0007669"/>
    <property type="project" value="UniProtKB-KW"/>
</dbReference>
<evidence type="ECO:0000256" key="2">
    <source>
        <dbReference type="ARBA" id="ARBA00022980"/>
    </source>
</evidence>
<protein>
    <recommendedName>
        <fullName evidence="4 5">Large ribosomal subunit protein uL29</fullName>
    </recommendedName>
</protein>
<dbReference type="STRING" id="869209.Tresu_2447"/>
<dbReference type="Proteomes" id="UP000006852">
    <property type="component" value="Chromosome"/>
</dbReference>
<name>F2NTX7_TRES6</name>
<dbReference type="NCBIfam" id="TIGR00012">
    <property type="entry name" value="L29"/>
    <property type="match status" value="1"/>
</dbReference>
<dbReference type="SUPFAM" id="SSF46561">
    <property type="entry name" value="Ribosomal protein L29 (L29p)"/>
    <property type="match status" value="1"/>
</dbReference>
<dbReference type="GO" id="GO:0006412">
    <property type="term" value="P:translation"/>
    <property type="evidence" value="ECO:0007669"/>
    <property type="project" value="UniProtKB-UniRule"/>
</dbReference>
<dbReference type="InterPro" id="IPR001854">
    <property type="entry name" value="Ribosomal_uL29"/>
</dbReference>
<dbReference type="GO" id="GO:0005840">
    <property type="term" value="C:ribosome"/>
    <property type="evidence" value="ECO:0007669"/>
    <property type="project" value="UniProtKB-KW"/>
</dbReference>
<keyword evidence="2 5" id="KW-0689">Ribosomal protein</keyword>
<dbReference type="KEGG" id="tsu:Tresu_2447"/>
<reference evidence="7" key="2">
    <citation type="submission" date="2011-04" db="EMBL/GenBank/DDBJ databases">
        <title>The complete genome of chromosome of Treponema succinifaciens DSM 2489.</title>
        <authorList>
            <person name="Lucas S."/>
            <person name="Copeland A."/>
            <person name="Lapidus A."/>
            <person name="Bruce D."/>
            <person name="Goodwin L."/>
            <person name="Pitluck S."/>
            <person name="Peters L."/>
            <person name="Kyrpides N."/>
            <person name="Mavromatis K."/>
            <person name="Ivanova N."/>
            <person name="Ovchinnikova G."/>
            <person name="Teshima H."/>
            <person name="Detter J.C."/>
            <person name="Tapia R."/>
            <person name="Han C."/>
            <person name="Land M."/>
            <person name="Hauser L."/>
            <person name="Markowitz V."/>
            <person name="Cheng J.-F."/>
            <person name="Hugenholtz P."/>
            <person name="Woyke T."/>
            <person name="Wu D."/>
            <person name="Gronow S."/>
            <person name="Wellnitz S."/>
            <person name="Brambilla E."/>
            <person name="Klenk H.-P."/>
            <person name="Eisen J.A."/>
        </authorList>
    </citation>
    <scope>NUCLEOTIDE SEQUENCE [LARGE SCALE GENOMIC DNA]</scope>
    <source>
        <strain evidence="7">ATCC 33096 / DSM 2489 / 6091</strain>
    </source>
</reference>
<evidence type="ECO:0000256" key="1">
    <source>
        <dbReference type="ARBA" id="ARBA00009254"/>
    </source>
</evidence>
<gene>
    <name evidence="5" type="primary">rpmC</name>
    <name evidence="6" type="ordered locus">Tresu_2447</name>
</gene>
<organism evidence="6 7">
    <name type="scientific">Treponema succinifaciens (strain ATCC 33096 / DSM 2489 / 6091)</name>
    <dbReference type="NCBI Taxonomy" id="869209"/>
    <lineage>
        <taxon>Bacteria</taxon>
        <taxon>Pseudomonadati</taxon>
        <taxon>Spirochaetota</taxon>
        <taxon>Spirochaetia</taxon>
        <taxon>Spirochaetales</taxon>
        <taxon>Treponemataceae</taxon>
        <taxon>Treponema</taxon>
    </lineage>
</organism>
<reference evidence="6 7" key="1">
    <citation type="journal article" date="2011" name="Stand. Genomic Sci.">
        <title>Complete genome sequence of Treponema succinifaciens type strain (6091).</title>
        <authorList>
            <person name="Han C."/>
            <person name="Gronow S."/>
            <person name="Teshima H."/>
            <person name="Lapidus A."/>
            <person name="Nolan M."/>
            <person name="Lucas S."/>
            <person name="Hammon N."/>
            <person name="Deshpande S."/>
            <person name="Cheng J.F."/>
            <person name="Zeytun A."/>
            <person name="Tapia R."/>
            <person name="Goodwin L."/>
            <person name="Pitluck S."/>
            <person name="Liolios K."/>
            <person name="Pagani I."/>
            <person name="Ivanova N."/>
            <person name="Mavromatis K."/>
            <person name="Mikhailova N."/>
            <person name="Huntemann M."/>
            <person name="Pati A."/>
            <person name="Chen A."/>
            <person name="Palaniappan K."/>
            <person name="Land M."/>
            <person name="Hauser L."/>
            <person name="Brambilla E.M."/>
            <person name="Rohde M."/>
            <person name="Goker M."/>
            <person name="Woyke T."/>
            <person name="Bristow J."/>
            <person name="Eisen J.A."/>
            <person name="Markowitz V."/>
            <person name="Hugenholtz P."/>
            <person name="Kyrpides N.C."/>
            <person name="Klenk H.P."/>
            <person name="Detter J.C."/>
        </authorList>
    </citation>
    <scope>NUCLEOTIDE SEQUENCE [LARGE SCALE GENOMIC DNA]</scope>
    <source>
        <strain evidence="7">ATCC 33096 / DSM 2489 / 6091</strain>
    </source>
</reference>
<dbReference type="GO" id="GO:0003735">
    <property type="term" value="F:structural constituent of ribosome"/>
    <property type="evidence" value="ECO:0007669"/>
    <property type="project" value="InterPro"/>
</dbReference>
<proteinExistence type="inferred from homology"/>
<dbReference type="OrthoDB" id="371096at2"/>
<keyword evidence="3 5" id="KW-0687">Ribonucleoprotein</keyword>
<comment type="similarity">
    <text evidence="1 5">Belongs to the universal ribosomal protein uL29 family.</text>
</comment>
<evidence type="ECO:0000256" key="5">
    <source>
        <dbReference type="HAMAP-Rule" id="MF_00374"/>
    </source>
</evidence>
<sequence>MADSKKKKDKDLSYDELVAKRNELKKQYMDFRFQSVIGHVDNPMQKRTMRHEIARLNTLIHQQDLAKFRAAAAEAIAAKN</sequence>
<keyword evidence="7" id="KW-1185">Reference proteome</keyword>
<evidence type="ECO:0000256" key="3">
    <source>
        <dbReference type="ARBA" id="ARBA00023274"/>
    </source>
</evidence>
<dbReference type="Pfam" id="PF00831">
    <property type="entry name" value="Ribosomal_L29"/>
    <property type="match status" value="1"/>
</dbReference>
<dbReference type="EMBL" id="CP002631">
    <property type="protein sequence ID" value="AEB15309.1"/>
    <property type="molecule type" value="Genomic_DNA"/>
</dbReference>
<accession>F2NTX7</accession>
<evidence type="ECO:0000256" key="4">
    <source>
        <dbReference type="ARBA" id="ARBA00035204"/>
    </source>
</evidence>
<evidence type="ECO:0000313" key="7">
    <source>
        <dbReference type="Proteomes" id="UP000006852"/>
    </source>
</evidence>